<dbReference type="EMBL" id="CAJVPY010003730">
    <property type="protein sequence ID" value="CAG8600130.1"/>
    <property type="molecule type" value="Genomic_DNA"/>
</dbReference>
<sequence length="534" mass="62088">MESSITLFHIPDYVNEVISHLFDDRKALFSCALVSRLWCRSVIPLLWSNVFNNYLFHNNKEIKIIHTYVKCLPEIQKLTLINNNINLQDLKPALFDYPKYLRVLNCLDFDNALYSWYNATIKPGIDITEFQNTFLHCNLIISQYILSHSAGLNTLHLSHHYTPNRSCFMHIPLEPSLKEIWHAFSKLTELNINFPVNTLNISLLYEKLSLHSHNIRKINITSLGTYLFYQPETCNHLFRLINSQRNLQSLTVFFSWPNSQSPLFFSSLSSQFHSLRHLEITDFYDISLLIKSYLSSFNLDTLKLSYCYKLNLRLDPGPLPILSSESQFQIKSLKISGAHYSALNPFFSLIIKMAGSNLQKLFFNGCDIALINTIAEYSSNLTHLSTIINYSIFENFLQALLSLKKLKYLEIKKSRNDRKLTSRMISQFAKAIPNTLEELNFDLKTPRNIFENGLNLTDQGHLYVFLNDFNIPLLKLTIHMFELNNESLSFIIDYALRIRSLKELCYDAEGRFTRDFLLKAEKVIPIITDITENP</sequence>
<gene>
    <name evidence="1" type="ORF">DERYTH_LOCUS7600</name>
</gene>
<dbReference type="OrthoDB" id="2331737at2759"/>
<accession>A0A9N9GCC2</accession>
<proteinExistence type="predicted"/>
<dbReference type="Gene3D" id="3.80.10.10">
    <property type="entry name" value="Ribonuclease Inhibitor"/>
    <property type="match status" value="1"/>
</dbReference>
<dbReference type="SUPFAM" id="SSF52047">
    <property type="entry name" value="RNI-like"/>
    <property type="match status" value="1"/>
</dbReference>
<evidence type="ECO:0000313" key="2">
    <source>
        <dbReference type="Proteomes" id="UP000789405"/>
    </source>
</evidence>
<reference evidence="1" key="1">
    <citation type="submission" date="2021-06" db="EMBL/GenBank/DDBJ databases">
        <authorList>
            <person name="Kallberg Y."/>
            <person name="Tangrot J."/>
            <person name="Rosling A."/>
        </authorList>
    </citation>
    <scope>NUCLEOTIDE SEQUENCE</scope>
    <source>
        <strain evidence="1">MA453B</strain>
    </source>
</reference>
<keyword evidence="2" id="KW-1185">Reference proteome</keyword>
<dbReference type="InterPro" id="IPR032675">
    <property type="entry name" value="LRR_dom_sf"/>
</dbReference>
<protein>
    <submittedName>
        <fullName evidence="1">20285_t:CDS:1</fullName>
    </submittedName>
</protein>
<comment type="caution">
    <text evidence="1">The sequence shown here is derived from an EMBL/GenBank/DDBJ whole genome shotgun (WGS) entry which is preliminary data.</text>
</comment>
<organism evidence="1 2">
    <name type="scientific">Dentiscutata erythropus</name>
    <dbReference type="NCBI Taxonomy" id="1348616"/>
    <lineage>
        <taxon>Eukaryota</taxon>
        <taxon>Fungi</taxon>
        <taxon>Fungi incertae sedis</taxon>
        <taxon>Mucoromycota</taxon>
        <taxon>Glomeromycotina</taxon>
        <taxon>Glomeromycetes</taxon>
        <taxon>Diversisporales</taxon>
        <taxon>Gigasporaceae</taxon>
        <taxon>Dentiscutata</taxon>
    </lineage>
</organism>
<dbReference type="AlphaFoldDB" id="A0A9N9GCC2"/>
<dbReference type="Proteomes" id="UP000789405">
    <property type="component" value="Unassembled WGS sequence"/>
</dbReference>
<evidence type="ECO:0000313" key="1">
    <source>
        <dbReference type="EMBL" id="CAG8600130.1"/>
    </source>
</evidence>
<name>A0A9N9GCC2_9GLOM</name>